<dbReference type="eggNOG" id="COG1216">
    <property type="taxonomic scope" value="Bacteria"/>
</dbReference>
<gene>
    <name evidence="6" type="ORF">Metal_3063</name>
</gene>
<keyword evidence="2" id="KW-0328">Glycosyltransferase</keyword>
<keyword evidence="4" id="KW-1133">Transmembrane helix</keyword>
<protein>
    <submittedName>
        <fullName evidence="6">Putative glycosyltransferase</fullName>
    </submittedName>
</protein>
<dbReference type="CDD" id="cd04186">
    <property type="entry name" value="GT_2_like_c"/>
    <property type="match status" value="1"/>
</dbReference>
<dbReference type="InterPro" id="IPR001173">
    <property type="entry name" value="Glyco_trans_2-like"/>
</dbReference>
<organism evidence="6 7">
    <name type="scientific">Methylomicrobium album BG8</name>
    <dbReference type="NCBI Taxonomy" id="686340"/>
    <lineage>
        <taxon>Bacteria</taxon>
        <taxon>Pseudomonadati</taxon>
        <taxon>Pseudomonadota</taxon>
        <taxon>Gammaproteobacteria</taxon>
        <taxon>Methylococcales</taxon>
        <taxon>Methylococcaceae</taxon>
        <taxon>Methylomicrobium</taxon>
    </lineage>
</organism>
<dbReference type="PANTHER" id="PTHR43179:SF12">
    <property type="entry name" value="GALACTOFURANOSYLTRANSFERASE GLFT2"/>
    <property type="match status" value="1"/>
</dbReference>
<name>H8GN29_METAL</name>
<keyword evidence="4" id="KW-0812">Transmembrane</keyword>
<dbReference type="GO" id="GO:0016757">
    <property type="term" value="F:glycosyltransferase activity"/>
    <property type="evidence" value="ECO:0007669"/>
    <property type="project" value="UniProtKB-KW"/>
</dbReference>
<evidence type="ECO:0000259" key="5">
    <source>
        <dbReference type="Pfam" id="PF00535"/>
    </source>
</evidence>
<dbReference type="SUPFAM" id="SSF53448">
    <property type="entry name" value="Nucleotide-diphospho-sugar transferases"/>
    <property type="match status" value="1"/>
</dbReference>
<proteinExistence type="inferred from homology"/>
<dbReference type="RefSeq" id="WP_005373540.1">
    <property type="nucleotide sequence ID" value="NZ_CM001475.1"/>
</dbReference>
<feature type="domain" description="Glycosyltransferase 2-like" evidence="5">
    <location>
        <begin position="16"/>
        <end position="186"/>
    </location>
</feature>
<keyword evidence="3 6" id="KW-0808">Transferase</keyword>
<evidence type="ECO:0000256" key="2">
    <source>
        <dbReference type="ARBA" id="ARBA00022676"/>
    </source>
</evidence>
<dbReference type="HOGENOM" id="CLU_023845_4_0_6"/>
<dbReference type="Proteomes" id="UP000005090">
    <property type="component" value="Chromosome"/>
</dbReference>
<evidence type="ECO:0000256" key="4">
    <source>
        <dbReference type="SAM" id="Phobius"/>
    </source>
</evidence>
<dbReference type="STRING" id="686340.Metal_3063"/>
<keyword evidence="4" id="KW-0472">Membrane</keyword>
<evidence type="ECO:0000256" key="1">
    <source>
        <dbReference type="ARBA" id="ARBA00006739"/>
    </source>
</evidence>
<dbReference type="PANTHER" id="PTHR43179">
    <property type="entry name" value="RHAMNOSYLTRANSFERASE WBBL"/>
    <property type="match status" value="1"/>
</dbReference>
<dbReference type="InterPro" id="IPR029044">
    <property type="entry name" value="Nucleotide-diphossugar_trans"/>
</dbReference>
<dbReference type="Gene3D" id="3.90.550.10">
    <property type="entry name" value="Spore Coat Polysaccharide Biosynthesis Protein SpsA, Chain A"/>
    <property type="match status" value="1"/>
</dbReference>
<dbReference type="EMBL" id="CM001475">
    <property type="protein sequence ID" value="EIC30743.1"/>
    <property type="molecule type" value="Genomic_DNA"/>
</dbReference>
<evidence type="ECO:0000313" key="6">
    <source>
        <dbReference type="EMBL" id="EIC30743.1"/>
    </source>
</evidence>
<dbReference type="AlphaFoldDB" id="H8GN29"/>
<evidence type="ECO:0000256" key="3">
    <source>
        <dbReference type="ARBA" id="ARBA00022679"/>
    </source>
</evidence>
<reference evidence="6 7" key="1">
    <citation type="journal article" date="2013" name="Genome Announc.">
        <title>Genome Sequence of the Obligate Gammaproteobacterial Methanotroph Methylomicrobium album Strain BG8.</title>
        <authorList>
            <person name="Kits K.D."/>
            <person name="Kalyuzhnaya M.G."/>
            <person name="Klotz M.G."/>
            <person name="Jetten M.S."/>
            <person name="Op den Camp H.J."/>
            <person name="Vuilleumier S."/>
            <person name="Bringel F."/>
            <person name="Dispirito A.A."/>
            <person name="Murrell J.C."/>
            <person name="Bruce D."/>
            <person name="Cheng J.F."/>
            <person name="Copeland A."/>
            <person name="Goodwin L."/>
            <person name="Hauser L."/>
            <person name="Lajus A."/>
            <person name="Land M.L."/>
            <person name="Lapidus A."/>
            <person name="Lucas S."/>
            <person name="Medigue C."/>
            <person name="Pitluck S."/>
            <person name="Woyke T."/>
            <person name="Zeytun A."/>
            <person name="Stein L.Y."/>
        </authorList>
    </citation>
    <scope>NUCLEOTIDE SEQUENCE [LARGE SCALE GENOMIC DNA]</scope>
    <source>
        <strain evidence="6 7">BG8</strain>
    </source>
</reference>
<accession>H8GN29</accession>
<comment type="similarity">
    <text evidence="1">Belongs to the glycosyltransferase 2 family.</text>
</comment>
<keyword evidence="7" id="KW-1185">Reference proteome</keyword>
<sequence>MATLAGEIFNRPASVTVIIVNWNSGVLLDRCVAQLAEQSLKPDHILIIDNASTDGSVDFIPAIPGVTIQKLVKNIGFAAANNLALSVCNTEFLALLNPDAFPEPAWLEQLLAAAKTYPDVSAFGSKQLIYGSDDLIDGIGDVYHCSGLVWRRGHRCPQSDFEELPHEIFSPCACAALYRREALQTVGGFDEDYFCYVEDIDLGFRLRLAGYKAMYVPSAVVRHVGSATTGGRHSDFSIYYGHRNLVWAYVKNMPGILFWLFLPFHILLNAVSVIYFSGLGKGKIIARAKWDAIQGVSKMWKKRRDIPQYRKASIREIWRILDKNLFLLRR</sequence>
<feature type="transmembrane region" description="Helical" evidence="4">
    <location>
        <begin position="256"/>
        <end position="279"/>
    </location>
</feature>
<dbReference type="Pfam" id="PF00535">
    <property type="entry name" value="Glycos_transf_2"/>
    <property type="match status" value="1"/>
</dbReference>
<evidence type="ECO:0000313" key="7">
    <source>
        <dbReference type="Proteomes" id="UP000005090"/>
    </source>
</evidence>